<evidence type="ECO:0000313" key="2">
    <source>
        <dbReference type="EMBL" id="KNC85867.1"/>
    </source>
</evidence>
<feature type="region of interest" description="Disordered" evidence="1">
    <location>
        <begin position="25"/>
        <end position="82"/>
    </location>
</feature>
<sequence>MPNGVKNLNRGARYTQTLETGVILSRSAKTKPIQGMGNTEHIATDTQEGVRHTHGRPIDLNSKQPRNPEKATTAGMGMGHSH</sequence>
<protein>
    <submittedName>
        <fullName evidence="2">Uncharacterized protein</fullName>
    </submittedName>
</protein>
<dbReference type="RefSeq" id="XP_014159769.1">
    <property type="nucleotide sequence ID" value="XM_014304294.1"/>
</dbReference>
<dbReference type="EMBL" id="KQ241680">
    <property type="protein sequence ID" value="KNC85867.1"/>
    <property type="molecule type" value="Genomic_DNA"/>
</dbReference>
<keyword evidence="3" id="KW-1185">Reference proteome</keyword>
<dbReference type="AlphaFoldDB" id="A0A0L0GA02"/>
<gene>
    <name evidence="2" type="ORF">SARC_01976</name>
</gene>
<accession>A0A0L0GA02</accession>
<evidence type="ECO:0000256" key="1">
    <source>
        <dbReference type="SAM" id="MobiDB-lite"/>
    </source>
</evidence>
<dbReference type="Proteomes" id="UP000054560">
    <property type="component" value="Unassembled WGS sequence"/>
</dbReference>
<proteinExistence type="predicted"/>
<organism evidence="2 3">
    <name type="scientific">Sphaeroforma arctica JP610</name>
    <dbReference type="NCBI Taxonomy" id="667725"/>
    <lineage>
        <taxon>Eukaryota</taxon>
        <taxon>Ichthyosporea</taxon>
        <taxon>Ichthyophonida</taxon>
        <taxon>Sphaeroforma</taxon>
    </lineage>
</organism>
<dbReference type="GeneID" id="25902480"/>
<name>A0A0L0GA02_9EUKA</name>
<reference evidence="2 3" key="1">
    <citation type="submission" date="2011-02" db="EMBL/GenBank/DDBJ databases">
        <title>The Genome Sequence of Sphaeroforma arctica JP610.</title>
        <authorList>
            <consortium name="The Broad Institute Genome Sequencing Platform"/>
            <person name="Russ C."/>
            <person name="Cuomo C."/>
            <person name="Young S.K."/>
            <person name="Zeng Q."/>
            <person name="Gargeya S."/>
            <person name="Alvarado L."/>
            <person name="Berlin A."/>
            <person name="Chapman S.B."/>
            <person name="Chen Z."/>
            <person name="Freedman E."/>
            <person name="Gellesch M."/>
            <person name="Goldberg J."/>
            <person name="Griggs A."/>
            <person name="Gujja S."/>
            <person name="Heilman E."/>
            <person name="Heiman D."/>
            <person name="Howarth C."/>
            <person name="Mehta T."/>
            <person name="Neiman D."/>
            <person name="Pearson M."/>
            <person name="Roberts A."/>
            <person name="Saif S."/>
            <person name="Shea T."/>
            <person name="Shenoy N."/>
            <person name="Sisk P."/>
            <person name="Stolte C."/>
            <person name="Sykes S."/>
            <person name="White J."/>
            <person name="Yandava C."/>
            <person name="Burger G."/>
            <person name="Gray M.W."/>
            <person name="Holland P.W.H."/>
            <person name="King N."/>
            <person name="Lang F.B.F."/>
            <person name="Roger A.J."/>
            <person name="Ruiz-Trillo I."/>
            <person name="Haas B."/>
            <person name="Nusbaum C."/>
            <person name="Birren B."/>
        </authorList>
    </citation>
    <scope>NUCLEOTIDE SEQUENCE [LARGE SCALE GENOMIC DNA]</scope>
    <source>
        <strain evidence="2 3">JP610</strain>
    </source>
</reference>
<evidence type="ECO:0000313" key="3">
    <source>
        <dbReference type="Proteomes" id="UP000054560"/>
    </source>
</evidence>